<reference evidence="4 5" key="1">
    <citation type="submission" date="2023-11" db="EMBL/GenBank/DDBJ databases">
        <title>Halocaridina rubra genome assembly.</title>
        <authorList>
            <person name="Smith C."/>
        </authorList>
    </citation>
    <scope>NUCLEOTIDE SEQUENCE [LARGE SCALE GENOMIC DNA]</scope>
    <source>
        <strain evidence="4">EP-1</strain>
        <tissue evidence="4">Whole</tissue>
    </source>
</reference>
<dbReference type="InterPro" id="IPR036497">
    <property type="entry name" value="GLTP_sf"/>
</dbReference>
<dbReference type="GO" id="GO:0032691">
    <property type="term" value="P:negative regulation of interleukin-1 beta production"/>
    <property type="evidence" value="ECO:0007669"/>
    <property type="project" value="UniProtKB-ARBA"/>
</dbReference>
<evidence type="ECO:0000313" key="5">
    <source>
        <dbReference type="Proteomes" id="UP001381693"/>
    </source>
</evidence>
<protein>
    <submittedName>
        <fullName evidence="4">Gltpd1p</fullName>
    </submittedName>
</protein>
<evidence type="ECO:0000256" key="1">
    <source>
        <dbReference type="ARBA" id="ARBA00007148"/>
    </source>
</evidence>
<dbReference type="AlphaFoldDB" id="A0AAN9A1Z5"/>
<dbReference type="EMBL" id="JAXCGZ010016472">
    <property type="protein sequence ID" value="KAK7069430.1"/>
    <property type="molecule type" value="Genomic_DNA"/>
</dbReference>
<dbReference type="GO" id="GO:0016020">
    <property type="term" value="C:membrane"/>
    <property type="evidence" value="ECO:0007669"/>
    <property type="project" value="TreeGrafter"/>
</dbReference>
<keyword evidence="5" id="KW-1185">Reference proteome</keyword>
<dbReference type="Proteomes" id="UP001381693">
    <property type="component" value="Unassembled WGS sequence"/>
</dbReference>
<comment type="caution">
    <text evidence="4">The sequence shown here is derived from an EMBL/GenBank/DDBJ whole genome shotgun (WGS) entry which is preliminary data.</text>
</comment>
<dbReference type="PANTHER" id="PTHR10219">
    <property type="entry name" value="GLYCOLIPID TRANSFER PROTEIN-RELATED"/>
    <property type="match status" value="1"/>
</dbReference>
<organism evidence="4 5">
    <name type="scientific">Halocaridina rubra</name>
    <name type="common">Hawaiian red shrimp</name>
    <dbReference type="NCBI Taxonomy" id="373956"/>
    <lineage>
        <taxon>Eukaryota</taxon>
        <taxon>Metazoa</taxon>
        <taxon>Ecdysozoa</taxon>
        <taxon>Arthropoda</taxon>
        <taxon>Crustacea</taxon>
        <taxon>Multicrustacea</taxon>
        <taxon>Malacostraca</taxon>
        <taxon>Eumalacostraca</taxon>
        <taxon>Eucarida</taxon>
        <taxon>Decapoda</taxon>
        <taxon>Pleocyemata</taxon>
        <taxon>Caridea</taxon>
        <taxon>Atyoidea</taxon>
        <taxon>Atyidae</taxon>
        <taxon>Halocaridina</taxon>
    </lineage>
</organism>
<dbReference type="Pfam" id="PF08718">
    <property type="entry name" value="GLTP"/>
    <property type="match status" value="1"/>
</dbReference>
<dbReference type="PANTHER" id="PTHR10219:SF43">
    <property type="entry name" value="GLYCOLIPID TRANSFER PROTEIN DOMAIN-CONTAINING PROTEIN"/>
    <property type="match status" value="1"/>
</dbReference>
<evidence type="ECO:0000256" key="2">
    <source>
        <dbReference type="SAM" id="MobiDB-lite"/>
    </source>
</evidence>
<dbReference type="SUPFAM" id="SSF110004">
    <property type="entry name" value="Glycolipid transfer protein, GLTP"/>
    <property type="match status" value="1"/>
</dbReference>
<dbReference type="GO" id="GO:1902387">
    <property type="term" value="F:ceramide 1-phosphate binding"/>
    <property type="evidence" value="ECO:0007669"/>
    <property type="project" value="TreeGrafter"/>
</dbReference>
<feature type="compositionally biased region" description="Polar residues" evidence="2">
    <location>
        <begin position="1"/>
        <end position="19"/>
    </location>
</feature>
<name>A0AAN9A1Z5_HALRR</name>
<dbReference type="Gene3D" id="1.10.3520.10">
    <property type="entry name" value="Glycolipid transfer protein"/>
    <property type="match status" value="1"/>
</dbReference>
<gene>
    <name evidence="4" type="primary">GLTPD1</name>
    <name evidence="4" type="ORF">SK128_019007</name>
</gene>
<dbReference type="InterPro" id="IPR014830">
    <property type="entry name" value="Glycolipid_transfer_prot_dom"/>
</dbReference>
<dbReference type="GO" id="GO:1902388">
    <property type="term" value="F:ceramide 1-phosphate transfer activity"/>
    <property type="evidence" value="ECO:0007669"/>
    <property type="project" value="TreeGrafter"/>
</dbReference>
<sequence>MSGSLPVTDKQQPTETSALNPGRMEGATAATCGSEDRLYTEPINTEELAFDLQTVIDGFTECKKDDGQLHMDGYLRAYSEINKFFQILGTVFNFVASDVQKKITILQCYRKGGAGDYYYSIQSMIEYERENNLISNKDRQSGARTLLRLHRALEFITGFLSELHKAPDDSGLGSVTSEVYSRTLAKFHGWVLAKTVGAVLLMMPTKQTIVERITGGIEAVRVHNESLMPKAIDVMNSVYNLTQKLYEDYEILDLP</sequence>
<proteinExistence type="inferred from homology"/>
<dbReference type="FunFam" id="1.10.3520.10:FF:000002">
    <property type="entry name" value="Ceramide-1-phosphate transfer protein"/>
    <property type="match status" value="1"/>
</dbReference>
<feature type="region of interest" description="Disordered" evidence="2">
    <location>
        <begin position="1"/>
        <end position="26"/>
    </location>
</feature>
<comment type="similarity">
    <text evidence="1">Belongs to the GLTP family.</text>
</comment>
<dbReference type="GO" id="GO:0005829">
    <property type="term" value="C:cytosol"/>
    <property type="evidence" value="ECO:0007669"/>
    <property type="project" value="TreeGrafter"/>
</dbReference>
<evidence type="ECO:0000259" key="3">
    <source>
        <dbReference type="Pfam" id="PF08718"/>
    </source>
</evidence>
<accession>A0AAN9A1Z5</accession>
<feature type="domain" description="Glycolipid transfer protein" evidence="3">
    <location>
        <begin position="71"/>
        <end position="213"/>
    </location>
</feature>
<evidence type="ECO:0000313" key="4">
    <source>
        <dbReference type="EMBL" id="KAK7069430.1"/>
    </source>
</evidence>